<feature type="transmembrane region" description="Helical" evidence="1">
    <location>
        <begin position="203"/>
        <end position="223"/>
    </location>
</feature>
<feature type="transmembrane region" description="Helical" evidence="1">
    <location>
        <begin position="59"/>
        <end position="83"/>
    </location>
</feature>
<accession>A0ABN9XNZ8</accession>
<dbReference type="Gene3D" id="3.40.50.1820">
    <property type="entry name" value="alpha/beta hydrolase"/>
    <property type="match status" value="1"/>
</dbReference>
<keyword evidence="1" id="KW-0812">Transmembrane</keyword>
<evidence type="ECO:0000313" key="3">
    <source>
        <dbReference type="EMBL" id="CAK0899854.1"/>
    </source>
</evidence>
<gene>
    <name evidence="3" type="ORF">PCOR1329_LOCUS77286</name>
</gene>
<feature type="transmembrane region" description="Helical" evidence="1">
    <location>
        <begin position="304"/>
        <end position="323"/>
    </location>
</feature>
<proteinExistence type="predicted"/>
<evidence type="ECO:0000259" key="2">
    <source>
        <dbReference type="Pfam" id="PF01764"/>
    </source>
</evidence>
<organism evidence="3 4">
    <name type="scientific">Prorocentrum cordatum</name>
    <dbReference type="NCBI Taxonomy" id="2364126"/>
    <lineage>
        <taxon>Eukaryota</taxon>
        <taxon>Sar</taxon>
        <taxon>Alveolata</taxon>
        <taxon>Dinophyceae</taxon>
        <taxon>Prorocentrales</taxon>
        <taxon>Prorocentraceae</taxon>
        <taxon>Prorocentrum</taxon>
    </lineage>
</organism>
<dbReference type="SUPFAM" id="SSF53474">
    <property type="entry name" value="alpha/beta-Hydrolases"/>
    <property type="match status" value="1"/>
</dbReference>
<keyword evidence="1" id="KW-0472">Membrane</keyword>
<name>A0ABN9XNZ8_9DINO</name>
<keyword evidence="4" id="KW-1185">Reference proteome</keyword>
<comment type="caution">
    <text evidence="3">The sequence shown here is derived from an EMBL/GenBank/DDBJ whole genome shotgun (WGS) entry which is preliminary data.</text>
</comment>
<dbReference type="Proteomes" id="UP001189429">
    <property type="component" value="Unassembled WGS sequence"/>
</dbReference>
<dbReference type="EMBL" id="CAUYUJ010020682">
    <property type="protein sequence ID" value="CAK0899854.1"/>
    <property type="molecule type" value="Genomic_DNA"/>
</dbReference>
<dbReference type="InterPro" id="IPR029058">
    <property type="entry name" value="AB_hydrolase_fold"/>
</dbReference>
<feature type="domain" description="Fungal lipase-type" evidence="2">
    <location>
        <begin position="504"/>
        <end position="608"/>
    </location>
</feature>
<dbReference type="Pfam" id="PF01764">
    <property type="entry name" value="Lipase_3"/>
    <property type="match status" value="1"/>
</dbReference>
<feature type="transmembrane region" description="Helical" evidence="1">
    <location>
        <begin position="159"/>
        <end position="183"/>
    </location>
</feature>
<feature type="transmembrane region" description="Helical" evidence="1">
    <location>
        <begin position="103"/>
        <end position="123"/>
    </location>
</feature>
<reference evidence="3" key="1">
    <citation type="submission" date="2023-10" db="EMBL/GenBank/DDBJ databases">
        <authorList>
            <person name="Chen Y."/>
            <person name="Shah S."/>
            <person name="Dougan E. K."/>
            <person name="Thang M."/>
            <person name="Chan C."/>
        </authorList>
    </citation>
    <scope>NUCLEOTIDE SEQUENCE [LARGE SCALE GENOMIC DNA]</scope>
</reference>
<keyword evidence="1" id="KW-1133">Transmembrane helix</keyword>
<dbReference type="InterPro" id="IPR002921">
    <property type="entry name" value="Fungal_lipase-type"/>
</dbReference>
<sequence length="763" mass="84088">MHSPRYVNDDDVQMGLLRKAGMALPAQPDDGFPAPPWCPACMNWELLLSMYNSLCRFRVMYAFCVTLAMLFACTLAGSIQLGFALAVESFDDGQHINDGRYNISVLFVYVALPCLVWFGSALVDQVPDLILDAMEHPPCLRLRATMIELGASHEMADRCVILALEASPVAGAIITYVYSVVSARWYDRNFDITFASFVFDQGFGLNNGAVGVCLLAALLYACVKARYLYFSAVNKISPTIPVTMKRLSEFMLGEVYFLHPDRHVMREDRYSHERVLSHVEKRWYYTYSERSAVQNHQNVHRPEFGAACCLIALIGFLYGGLASQYDFEEKFVPKSWTYIVSFLVRMVFLIVMTVGVRHIVPGLLGPLFYVVLAAYSFFSFSLIGAAQSLAHTEHGQVLLFDNVTGLSEGTSVYQADSRRGYPICSSRWGSLEVEESQRLSVLDLSTFAYAMYTWRDSEEVDAQVRMAFANTSLGEVVLDKPLRHKWTIHRWASWAIPSSRTRVIAIRGTLTSWEVAVDVEIYALVMVMESLSFFTPVLNFMPKDGIRWMVNKLTWTSDFDGSPWDPLFEEARLLKQASDEEGYDLVITGHSLGGVIAMIAGAKVGAQSISFSPPGALYVEGRFGVHSDAIQRTSTLIQPHRDPVPMVDVQKGMVQNIRCDHAAPVCHSMAITRCVLFDECGDARGRRMQDICAAAGQPVSSAAAAPHSATTISEEFAAAPAPAGTAMATASPLAAATTTSDEFFAAAAMDAATGYGGNDGHGV</sequence>
<feature type="transmembrane region" description="Helical" evidence="1">
    <location>
        <begin position="335"/>
        <end position="355"/>
    </location>
</feature>
<evidence type="ECO:0000313" key="4">
    <source>
        <dbReference type="Proteomes" id="UP001189429"/>
    </source>
</evidence>
<protein>
    <recommendedName>
        <fullName evidence="2">Fungal lipase-type domain-containing protein</fullName>
    </recommendedName>
</protein>
<evidence type="ECO:0000256" key="1">
    <source>
        <dbReference type="SAM" id="Phobius"/>
    </source>
</evidence>
<feature type="transmembrane region" description="Helical" evidence="1">
    <location>
        <begin position="367"/>
        <end position="390"/>
    </location>
</feature>